<accession>A0A1H9TVY3</accession>
<evidence type="ECO:0000256" key="9">
    <source>
        <dbReference type="ARBA" id="ARBA00023012"/>
    </source>
</evidence>
<dbReference type="GO" id="GO:0005886">
    <property type="term" value="C:plasma membrane"/>
    <property type="evidence" value="ECO:0007669"/>
    <property type="project" value="UniProtKB-SubCell"/>
</dbReference>
<comment type="catalytic activity">
    <reaction evidence="1">
        <text>ATP + protein L-histidine = ADP + protein N-phospho-L-histidine.</text>
        <dbReference type="EC" id="2.7.13.3"/>
    </reaction>
</comment>
<dbReference type="EC" id="2.7.13.3" evidence="3"/>
<reference evidence="16" key="1">
    <citation type="submission" date="2016-10" db="EMBL/GenBank/DDBJ databases">
        <authorList>
            <person name="Varghese N."/>
            <person name="Submissions S."/>
        </authorList>
    </citation>
    <scope>NUCLEOTIDE SEQUENCE [LARGE SCALE GENOMIC DNA]</scope>
    <source>
        <strain evidence="16">DSM 20524</strain>
    </source>
</reference>
<organism evidence="15 16">
    <name type="scientific">Corynebacterium cystitidis DSM 20524</name>
    <dbReference type="NCBI Taxonomy" id="1121357"/>
    <lineage>
        <taxon>Bacteria</taxon>
        <taxon>Bacillati</taxon>
        <taxon>Actinomycetota</taxon>
        <taxon>Actinomycetes</taxon>
        <taxon>Mycobacteriales</taxon>
        <taxon>Corynebacteriaceae</taxon>
        <taxon>Corynebacterium</taxon>
    </lineage>
</organism>
<sequence length="502" mass="55078">MILRKPAEVEDYHVDSSPELGHHILFGRGTSLRWQIALTTAVMVVIAVGAMTTVTYWTMSQSLKAAVDRDLDDKASSLITRTLDPLYQNNLRHEVDLFKTYNPDIRISVSPPAWQLFVGDNIPLGGDFSDSGNGEQTSVRTVGNERILTKRNSAGATVGLAQNMEPTQELISSLGAMLLVIAGLGILLAIAVGIVVAKAGLRPLARLQRAIDNVTQTDDLKPIEVVGNDELAQLTTSFNEMLGAQQESRVRQTRLVADAGHELKTPLTSMRTNIELLMMLYNSDQQDQISEDDRRDLERDVLAQMEEMSTLIGDLVDLARDEAPDNAFEPVELDDVLENALERVRRRRTDIVFQFHADPWIIEGDSHALQRATLNLLDNASKWSPKGGTVRISLKAGRYKAVLLVDDSGPGIPEEERLKVFERFYRSAESHAMPGSGLGLSITKQVFDRHDTSVTVEESDDGGARFRVVFPGEPGGRSSVAQPGSDEVSDASHDAQSEEVGG</sequence>
<keyword evidence="4" id="KW-0597">Phosphoprotein</keyword>
<dbReference type="Pfam" id="PF00512">
    <property type="entry name" value="HisKA"/>
    <property type="match status" value="1"/>
</dbReference>
<evidence type="ECO:0000256" key="11">
    <source>
        <dbReference type="SAM" id="MobiDB-lite"/>
    </source>
</evidence>
<evidence type="ECO:0000256" key="7">
    <source>
        <dbReference type="ARBA" id="ARBA00022777"/>
    </source>
</evidence>
<dbReference type="InterPro" id="IPR005467">
    <property type="entry name" value="His_kinase_dom"/>
</dbReference>
<proteinExistence type="predicted"/>
<dbReference type="InterPro" id="IPR003594">
    <property type="entry name" value="HATPase_dom"/>
</dbReference>
<keyword evidence="10 12" id="KW-0472">Membrane</keyword>
<feature type="domain" description="HAMP" evidence="14">
    <location>
        <begin position="198"/>
        <end position="250"/>
    </location>
</feature>
<evidence type="ECO:0000256" key="1">
    <source>
        <dbReference type="ARBA" id="ARBA00000085"/>
    </source>
</evidence>
<dbReference type="STRING" id="1121357.SAMN05661109_01576"/>
<keyword evidence="16" id="KW-1185">Reference proteome</keyword>
<keyword evidence="5" id="KW-0808">Transferase</keyword>
<dbReference type="Pfam" id="PF00672">
    <property type="entry name" value="HAMP"/>
    <property type="match status" value="1"/>
</dbReference>
<dbReference type="RefSeq" id="WP_092258673.1">
    <property type="nucleotide sequence ID" value="NZ_CP047199.1"/>
</dbReference>
<dbReference type="Pfam" id="PF02518">
    <property type="entry name" value="HATPase_c"/>
    <property type="match status" value="1"/>
</dbReference>
<keyword evidence="7 15" id="KW-0418">Kinase</keyword>
<dbReference type="CDD" id="cd06225">
    <property type="entry name" value="HAMP"/>
    <property type="match status" value="1"/>
</dbReference>
<dbReference type="Gene3D" id="3.30.565.10">
    <property type="entry name" value="Histidine kinase-like ATPase, C-terminal domain"/>
    <property type="match status" value="1"/>
</dbReference>
<dbReference type="SMART" id="SM00387">
    <property type="entry name" value="HATPase_c"/>
    <property type="match status" value="1"/>
</dbReference>
<name>A0A1H9TVY3_9CORY</name>
<evidence type="ECO:0000256" key="12">
    <source>
        <dbReference type="SAM" id="Phobius"/>
    </source>
</evidence>
<dbReference type="PANTHER" id="PTHR45436:SF5">
    <property type="entry name" value="SENSOR HISTIDINE KINASE TRCS"/>
    <property type="match status" value="1"/>
</dbReference>
<dbReference type="AlphaFoldDB" id="A0A1H9TVY3"/>
<dbReference type="SMART" id="SM00304">
    <property type="entry name" value="HAMP"/>
    <property type="match status" value="1"/>
</dbReference>
<dbReference type="PROSITE" id="PS50109">
    <property type="entry name" value="HIS_KIN"/>
    <property type="match status" value="1"/>
</dbReference>
<dbReference type="SMART" id="SM00388">
    <property type="entry name" value="HisKA"/>
    <property type="match status" value="1"/>
</dbReference>
<dbReference type="InterPro" id="IPR004358">
    <property type="entry name" value="Sig_transdc_His_kin-like_C"/>
</dbReference>
<evidence type="ECO:0000259" key="13">
    <source>
        <dbReference type="PROSITE" id="PS50109"/>
    </source>
</evidence>
<feature type="transmembrane region" description="Helical" evidence="12">
    <location>
        <begin position="174"/>
        <end position="197"/>
    </location>
</feature>
<dbReference type="PROSITE" id="PS50885">
    <property type="entry name" value="HAMP"/>
    <property type="match status" value="1"/>
</dbReference>
<dbReference type="Gene3D" id="6.10.340.10">
    <property type="match status" value="1"/>
</dbReference>
<evidence type="ECO:0000256" key="2">
    <source>
        <dbReference type="ARBA" id="ARBA00004236"/>
    </source>
</evidence>
<dbReference type="InterPro" id="IPR050428">
    <property type="entry name" value="TCS_sensor_his_kinase"/>
</dbReference>
<feature type="transmembrane region" description="Helical" evidence="12">
    <location>
        <begin position="36"/>
        <end position="59"/>
    </location>
</feature>
<dbReference type="PANTHER" id="PTHR45436">
    <property type="entry name" value="SENSOR HISTIDINE KINASE YKOH"/>
    <property type="match status" value="1"/>
</dbReference>
<dbReference type="PRINTS" id="PR00344">
    <property type="entry name" value="BCTRLSENSOR"/>
</dbReference>
<dbReference type="Proteomes" id="UP000198929">
    <property type="component" value="Unassembled WGS sequence"/>
</dbReference>
<dbReference type="InterPro" id="IPR036097">
    <property type="entry name" value="HisK_dim/P_sf"/>
</dbReference>
<evidence type="ECO:0000313" key="16">
    <source>
        <dbReference type="Proteomes" id="UP000198929"/>
    </source>
</evidence>
<dbReference type="GO" id="GO:0000155">
    <property type="term" value="F:phosphorelay sensor kinase activity"/>
    <property type="evidence" value="ECO:0007669"/>
    <property type="project" value="InterPro"/>
</dbReference>
<evidence type="ECO:0000256" key="5">
    <source>
        <dbReference type="ARBA" id="ARBA00022679"/>
    </source>
</evidence>
<feature type="region of interest" description="Disordered" evidence="11">
    <location>
        <begin position="454"/>
        <end position="502"/>
    </location>
</feature>
<evidence type="ECO:0000259" key="14">
    <source>
        <dbReference type="PROSITE" id="PS50885"/>
    </source>
</evidence>
<evidence type="ECO:0000256" key="3">
    <source>
        <dbReference type="ARBA" id="ARBA00012438"/>
    </source>
</evidence>
<dbReference type="InterPro" id="IPR003661">
    <property type="entry name" value="HisK_dim/P_dom"/>
</dbReference>
<gene>
    <name evidence="15" type="ORF">SAMN05661109_01576</name>
</gene>
<keyword evidence="8 12" id="KW-1133">Transmembrane helix</keyword>
<evidence type="ECO:0000313" key="15">
    <source>
        <dbReference type="EMBL" id="SES01144.1"/>
    </source>
</evidence>
<dbReference type="CDD" id="cd00075">
    <property type="entry name" value="HATPase"/>
    <property type="match status" value="1"/>
</dbReference>
<keyword evidence="9" id="KW-0902">Two-component regulatory system</keyword>
<dbReference type="EMBL" id="FOGQ01000006">
    <property type="protein sequence ID" value="SES01144.1"/>
    <property type="molecule type" value="Genomic_DNA"/>
</dbReference>
<feature type="domain" description="Histidine kinase" evidence="13">
    <location>
        <begin position="258"/>
        <end position="474"/>
    </location>
</feature>
<evidence type="ECO:0000256" key="6">
    <source>
        <dbReference type="ARBA" id="ARBA00022692"/>
    </source>
</evidence>
<dbReference type="CDD" id="cd00082">
    <property type="entry name" value="HisKA"/>
    <property type="match status" value="1"/>
</dbReference>
<dbReference type="SUPFAM" id="SSF47384">
    <property type="entry name" value="Homodimeric domain of signal transducing histidine kinase"/>
    <property type="match status" value="1"/>
</dbReference>
<protein>
    <recommendedName>
        <fullName evidence="3">histidine kinase</fullName>
        <ecNumber evidence="3">2.7.13.3</ecNumber>
    </recommendedName>
</protein>
<keyword evidence="6 12" id="KW-0812">Transmembrane</keyword>
<evidence type="ECO:0000256" key="4">
    <source>
        <dbReference type="ARBA" id="ARBA00022553"/>
    </source>
</evidence>
<dbReference type="SUPFAM" id="SSF55874">
    <property type="entry name" value="ATPase domain of HSP90 chaperone/DNA topoisomerase II/histidine kinase"/>
    <property type="match status" value="1"/>
</dbReference>
<comment type="subcellular location">
    <subcellularLocation>
        <location evidence="2">Cell membrane</location>
    </subcellularLocation>
</comment>
<evidence type="ECO:0000256" key="8">
    <source>
        <dbReference type="ARBA" id="ARBA00022989"/>
    </source>
</evidence>
<evidence type="ECO:0000256" key="10">
    <source>
        <dbReference type="ARBA" id="ARBA00023136"/>
    </source>
</evidence>
<dbReference type="InterPro" id="IPR036890">
    <property type="entry name" value="HATPase_C_sf"/>
</dbReference>
<dbReference type="InterPro" id="IPR003660">
    <property type="entry name" value="HAMP_dom"/>
</dbReference>
<dbReference type="Gene3D" id="1.10.287.130">
    <property type="match status" value="1"/>
</dbReference>